<reference evidence="1" key="1">
    <citation type="submission" date="2019-10" db="EMBL/GenBank/DDBJ databases">
        <title>Tracking microevolution events of conjugative virulence plasmid p15WZ-82_Vir during transmission.</title>
        <authorList>
            <person name="Yang X."/>
        </authorList>
    </citation>
    <scope>NUCLEOTIDE SEQUENCE</scope>
    <source>
        <strain evidence="1">GH44TC</strain>
        <plasmid evidence="1">pGH44TC_fusion</plasmid>
        <plasmid evidence="2">pGH44TC_vir</plasmid>
    </source>
</reference>
<evidence type="ECO:0000313" key="2">
    <source>
        <dbReference type="EMBL" id="QJX12385.1"/>
    </source>
</evidence>
<organism evidence="1">
    <name type="scientific">Klebsiella pneumoniae</name>
    <dbReference type="NCBI Taxonomy" id="573"/>
    <lineage>
        <taxon>Bacteria</taxon>
        <taxon>Pseudomonadati</taxon>
        <taxon>Pseudomonadota</taxon>
        <taxon>Gammaproteobacteria</taxon>
        <taxon>Enterobacterales</taxon>
        <taxon>Enterobacteriaceae</taxon>
        <taxon>Klebsiella/Raoultella group</taxon>
        <taxon>Klebsiella</taxon>
        <taxon>Klebsiella pneumoniae complex</taxon>
    </lineage>
</organism>
<geneLocation type="plasmid" evidence="2">
    <name>pGH44TC_vir</name>
</geneLocation>
<dbReference type="AlphaFoldDB" id="A0A6M6A2S4"/>
<name>A0A6M6A2S4_KLEPN</name>
<accession>A0A6M6A2S4</accession>
<keyword evidence="1" id="KW-0614">Plasmid</keyword>
<geneLocation type="plasmid" evidence="1">
    <name>pGH44TC_fusion</name>
</geneLocation>
<evidence type="ECO:0000313" key="1">
    <source>
        <dbReference type="EMBL" id="QJX11975.1"/>
    </source>
</evidence>
<sequence length="38" mass="4598">MSRTVDYLPDEFTKQATEDKIMRHGKKRKVTFLLRNLM</sequence>
<dbReference type="EMBL" id="MN543575">
    <property type="protein sequence ID" value="QJX11975.1"/>
    <property type="molecule type" value="Genomic_DNA"/>
</dbReference>
<proteinExistence type="predicted"/>
<dbReference type="EMBL" id="MN543576">
    <property type="protein sequence ID" value="QJX12385.1"/>
    <property type="molecule type" value="Genomic_DNA"/>
</dbReference>
<protein>
    <submittedName>
        <fullName evidence="1">Uncharacterized protein</fullName>
    </submittedName>
</protein>